<evidence type="ECO:0000256" key="1">
    <source>
        <dbReference type="SAM" id="Coils"/>
    </source>
</evidence>
<reference evidence="5" key="1">
    <citation type="journal article" date="2019" name="Int. J. Syst. Evol. Microbiol.">
        <title>The Global Catalogue of Microorganisms (GCM) 10K type strain sequencing project: providing services to taxonomists for standard genome sequencing and annotation.</title>
        <authorList>
            <consortium name="The Broad Institute Genomics Platform"/>
            <consortium name="The Broad Institute Genome Sequencing Center for Infectious Disease"/>
            <person name="Wu L."/>
            <person name="Ma J."/>
        </authorList>
    </citation>
    <scope>NUCLEOTIDE SEQUENCE [LARGE SCALE GENOMIC DNA]</scope>
    <source>
        <strain evidence="5">CGMCC 1.10832</strain>
    </source>
</reference>
<dbReference type="EMBL" id="BMEC01000014">
    <property type="protein sequence ID" value="GGC50114.1"/>
    <property type="molecule type" value="Genomic_DNA"/>
</dbReference>
<evidence type="ECO:0000313" key="4">
    <source>
        <dbReference type="EMBL" id="GGC50114.1"/>
    </source>
</evidence>
<dbReference type="Pfam" id="PF19579">
    <property type="entry name" value="FtsL_2"/>
    <property type="match status" value="1"/>
</dbReference>
<feature type="region of interest" description="Disordered" evidence="2">
    <location>
        <begin position="1"/>
        <end position="26"/>
    </location>
</feature>
<feature type="transmembrane region" description="Helical" evidence="3">
    <location>
        <begin position="47"/>
        <end position="64"/>
    </location>
</feature>
<keyword evidence="3" id="KW-0812">Transmembrane</keyword>
<keyword evidence="3" id="KW-1133">Transmembrane helix</keyword>
<evidence type="ECO:0000256" key="2">
    <source>
        <dbReference type="SAM" id="MobiDB-lite"/>
    </source>
</evidence>
<keyword evidence="5" id="KW-1185">Reference proteome</keyword>
<accession>A0ABQ1MZM4</accession>
<name>A0ABQ1MZM4_9BACT</name>
<evidence type="ECO:0000256" key="3">
    <source>
        <dbReference type="SAM" id="Phobius"/>
    </source>
</evidence>
<comment type="caution">
    <text evidence="4">The sequence shown here is derived from an EMBL/GenBank/DDBJ whole genome shotgun (WGS) entry which is preliminary data.</text>
</comment>
<dbReference type="RefSeq" id="WP_188466944.1">
    <property type="nucleotide sequence ID" value="NZ_BAABHU010000014.1"/>
</dbReference>
<evidence type="ECO:0000313" key="5">
    <source>
        <dbReference type="Proteomes" id="UP000636010"/>
    </source>
</evidence>
<organism evidence="4 5">
    <name type="scientific">Marivirga lumbricoides</name>
    <dbReference type="NCBI Taxonomy" id="1046115"/>
    <lineage>
        <taxon>Bacteria</taxon>
        <taxon>Pseudomonadati</taxon>
        <taxon>Bacteroidota</taxon>
        <taxon>Cytophagia</taxon>
        <taxon>Cytophagales</taxon>
        <taxon>Marivirgaceae</taxon>
        <taxon>Marivirga</taxon>
    </lineage>
</organism>
<protein>
    <recommendedName>
        <fullName evidence="6">S-adenosyl-methyltransferase</fullName>
    </recommendedName>
</protein>
<gene>
    <name evidence="4" type="ORF">GCM10011506_39700</name>
</gene>
<dbReference type="Proteomes" id="UP000636010">
    <property type="component" value="Unassembled WGS sequence"/>
</dbReference>
<keyword evidence="3" id="KW-0472">Membrane</keyword>
<sequence>MKKNTFKIKDKKQNKGKASSGGSGSIFSRFDKSIAGASSENGLPVKYLPYVLFFVAMGIFYIGNSHYSDKTTRKIDKLHQEVEDLRADYTTLKSEYMFASKQSEVAKRVKKLGLKESEEPPYKIVVEKGEY</sequence>
<dbReference type="InterPro" id="IPR045755">
    <property type="entry name" value="FtsL-like"/>
</dbReference>
<evidence type="ECO:0008006" key="6">
    <source>
        <dbReference type="Google" id="ProtNLM"/>
    </source>
</evidence>
<feature type="coiled-coil region" evidence="1">
    <location>
        <begin position="68"/>
        <end position="95"/>
    </location>
</feature>
<keyword evidence="1" id="KW-0175">Coiled coil</keyword>
<proteinExistence type="predicted"/>